<evidence type="ECO:0000313" key="1">
    <source>
        <dbReference type="EMBL" id="NGM23247.1"/>
    </source>
</evidence>
<comment type="caution">
    <text evidence="1">The sequence shown here is derived from an EMBL/GenBank/DDBJ whole genome shotgun (WGS) entry which is preliminary data.</text>
</comment>
<dbReference type="Proteomes" id="UP000475385">
    <property type="component" value="Unassembled WGS sequence"/>
</dbReference>
<dbReference type="InterPro" id="IPR014917">
    <property type="entry name" value="DUF1800"/>
</dbReference>
<name>A0A6M1LT03_9PROT</name>
<reference evidence="1 2" key="1">
    <citation type="submission" date="2020-02" db="EMBL/GenBank/DDBJ databases">
        <authorList>
            <person name="Kim H.M."/>
            <person name="Jeon C.O."/>
        </authorList>
    </citation>
    <scope>NUCLEOTIDE SEQUENCE [LARGE SCALE GENOMIC DNA]</scope>
    <source>
        <strain evidence="1 2">PeD5</strain>
    </source>
</reference>
<evidence type="ECO:0000313" key="2">
    <source>
        <dbReference type="Proteomes" id="UP000475385"/>
    </source>
</evidence>
<organism evidence="1 2">
    <name type="scientific">Falsiroseomonas algicola</name>
    <dbReference type="NCBI Taxonomy" id="2716930"/>
    <lineage>
        <taxon>Bacteria</taxon>
        <taxon>Pseudomonadati</taxon>
        <taxon>Pseudomonadota</taxon>
        <taxon>Alphaproteobacteria</taxon>
        <taxon>Acetobacterales</taxon>
        <taxon>Roseomonadaceae</taxon>
        <taxon>Falsiroseomonas</taxon>
    </lineage>
</organism>
<reference evidence="1 2" key="2">
    <citation type="submission" date="2020-03" db="EMBL/GenBank/DDBJ databases">
        <title>Roseomonas stagni sp. nov., isolated from pond water in Japan.</title>
        <authorList>
            <person name="Furuhata K."/>
            <person name="Miyamoto H."/>
            <person name="Goto K."/>
        </authorList>
    </citation>
    <scope>NUCLEOTIDE SEQUENCE [LARGE SCALE GENOMIC DNA]</scope>
    <source>
        <strain evidence="1 2">PeD5</strain>
    </source>
</reference>
<protein>
    <submittedName>
        <fullName evidence="1">DUF1800 domain-containing protein</fullName>
    </submittedName>
</protein>
<dbReference type="EMBL" id="JAAIKB010000013">
    <property type="protein sequence ID" value="NGM23247.1"/>
    <property type="molecule type" value="Genomic_DNA"/>
</dbReference>
<dbReference type="AlphaFoldDB" id="A0A6M1LT03"/>
<keyword evidence="2" id="KW-1185">Reference proteome</keyword>
<dbReference type="RefSeq" id="WP_164697156.1">
    <property type="nucleotide sequence ID" value="NZ_JAAIKB010000013.1"/>
</dbReference>
<accession>A0A6M1LT03</accession>
<sequence length="438" mass="47467">MSITPHLTVHRFGLGPRAALPADPTQGNPLAWLDAQTIGAGPPVPPPEGRDAAFALAEGYAAWREHDATPPPAGQPSPVTRLFRAEQEAWTKHLLTAEEPFRERLVMFWLNHFTVAERGGFGVTTAYAGFLRDVVRPRITGRFADLLVAVSTSPSMLYYLDQVASVGPNSSFGRRSGRGLNENLAREILELHSLSPASGYTQADVTEFARLMTGWGVERMREPFGTIFRPANHEPGPKTVMGRRFEEGPAAYEEALRFLAAHPATLRHLAFKLVRHFIADDPPPDAVARIEAVLRDTDGDLGAASRALVRLPQAANPALTKLRSPMEWMLAIHRAGGTTDPRPVMGGMAALAQPLWNAPQPNGWPDTAQGWAGPEGVMQRLDLAYDVAGRFARQDPRALLASTLGPLAGPATSRAVTTAGSARDAIALLFASQEMQRR</sequence>
<dbReference type="Pfam" id="PF08811">
    <property type="entry name" value="DUF1800"/>
    <property type="match status" value="1"/>
</dbReference>
<gene>
    <name evidence="1" type="ORF">G3576_24755</name>
</gene>
<proteinExistence type="predicted"/>